<reference evidence="2" key="2">
    <citation type="submission" date="2024-01" db="EMBL/GenBank/DDBJ databases">
        <title>Long-read genome sequencing of X. campestris pv. papavericola.</title>
        <authorList>
            <person name="Hussain R.M.F."/>
            <person name="Greer S."/>
            <person name="Harrison J."/>
            <person name="Grant M."/>
            <person name="Vicente J."/>
            <person name="Studholme D.J."/>
        </authorList>
    </citation>
    <scope>NUCLEOTIDE SEQUENCE</scope>
    <source>
        <strain evidence="2">NCPPB 2970</strain>
    </source>
</reference>
<evidence type="ECO:0000313" key="2">
    <source>
        <dbReference type="EMBL" id="MEC3887498.1"/>
    </source>
</evidence>
<gene>
    <name evidence="2" type="ORF">LLE72_006970</name>
</gene>
<dbReference type="Proteomes" id="UP001297361">
    <property type="component" value="Unassembled WGS sequence"/>
</dbReference>
<feature type="region of interest" description="Disordered" evidence="1">
    <location>
        <begin position="161"/>
        <end position="206"/>
    </location>
</feature>
<evidence type="ECO:0000313" key="3">
    <source>
        <dbReference type="Proteomes" id="UP001297361"/>
    </source>
</evidence>
<name>A0AAJ2X2C1_XANCA</name>
<evidence type="ECO:0000256" key="1">
    <source>
        <dbReference type="SAM" id="MobiDB-lite"/>
    </source>
</evidence>
<accession>A0AAJ2X2C1</accession>
<dbReference type="AlphaFoldDB" id="A0AAJ2X2C1"/>
<protein>
    <submittedName>
        <fullName evidence="2">Uncharacterized protein</fullName>
    </submittedName>
</protein>
<dbReference type="RefSeq" id="WP_228425541.1">
    <property type="nucleotide sequence ID" value="NZ_JAJFNJ020000003.1"/>
</dbReference>
<sequence length="232" mass="25660">MTNLVKLATARALVDASAVRQASVIGEAGAWTVRLQTHNQTRVLATKANAPRRFGTFESALKVLREMGMPLDVLHVDAARWDAEGGTTKRRPDRSEAMKVKELDARYAVSLRTQTEHALAVPRPALSSAQAKQQMETLKTQQRAALEAALAAKDTRARAWPGSRARWMRPPHCSPQHWRARSTSPTRRCIPPHVNRTTGSKPRATRWMVPPSITLGHCRERVCPPASTADIS</sequence>
<organism evidence="2 3">
    <name type="scientific">Xanthomonas campestris pv. papavericola</name>
    <dbReference type="NCBI Taxonomy" id="487881"/>
    <lineage>
        <taxon>Bacteria</taxon>
        <taxon>Pseudomonadati</taxon>
        <taxon>Pseudomonadota</taxon>
        <taxon>Gammaproteobacteria</taxon>
        <taxon>Lysobacterales</taxon>
        <taxon>Lysobacteraceae</taxon>
        <taxon>Xanthomonas</taxon>
    </lineage>
</organism>
<reference evidence="2" key="1">
    <citation type="submission" date="2021-10" db="EMBL/GenBank/DDBJ databases">
        <authorList>
            <person name="Hussein R."/>
            <person name="Harrison J."/>
            <person name="Studholme D.J."/>
            <person name="Vicente J."/>
            <person name="Grant M."/>
        </authorList>
    </citation>
    <scope>NUCLEOTIDE SEQUENCE</scope>
    <source>
        <strain evidence="2">NCPPB 2970</strain>
    </source>
</reference>
<dbReference type="EMBL" id="JAJFNJ020000003">
    <property type="protein sequence ID" value="MEC3887498.1"/>
    <property type="molecule type" value="Genomic_DNA"/>
</dbReference>
<proteinExistence type="predicted"/>
<comment type="caution">
    <text evidence="2">The sequence shown here is derived from an EMBL/GenBank/DDBJ whole genome shotgun (WGS) entry which is preliminary data.</text>
</comment>